<dbReference type="GO" id="GO:0016787">
    <property type="term" value="F:hydrolase activity"/>
    <property type="evidence" value="ECO:0007669"/>
    <property type="project" value="UniProtKB-KW"/>
</dbReference>
<keyword evidence="5" id="KW-0119">Carbohydrate metabolism</keyword>
<comment type="caution">
    <text evidence="6">The sequence shown here is derived from an EMBL/GenBank/DDBJ whole genome shotgun (WGS) entry which is preliminary data.</text>
</comment>
<dbReference type="AlphaFoldDB" id="A0A0G1FUR4"/>
<dbReference type="GO" id="GO:0019213">
    <property type="term" value="F:deacetylase activity"/>
    <property type="evidence" value="ECO:0007669"/>
    <property type="project" value="TreeGrafter"/>
</dbReference>
<dbReference type="Pfam" id="PF04794">
    <property type="entry name" value="YdjC"/>
    <property type="match status" value="1"/>
</dbReference>
<dbReference type="Gene3D" id="3.20.20.370">
    <property type="entry name" value="Glycoside hydrolase/deacetylase"/>
    <property type="match status" value="1"/>
</dbReference>
<dbReference type="STRING" id="1618443.UV73_C0001G0252"/>
<evidence type="ECO:0008006" key="8">
    <source>
        <dbReference type="Google" id="ProtNLM"/>
    </source>
</evidence>
<evidence type="ECO:0000256" key="4">
    <source>
        <dbReference type="ARBA" id="ARBA00022842"/>
    </source>
</evidence>
<evidence type="ECO:0000256" key="3">
    <source>
        <dbReference type="ARBA" id="ARBA00022801"/>
    </source>
</evidence>
<dbReference type="GO" id="GO:0005975">
    <property type="term" value="P:carbohydrate metabolic process"/>
    <property type="evidence" value="ECO:0007669"/>
    <property type="project" value="InterPro"/>
</dbReference>
<dbReference type="SUPFAM" id="SSF88713">
    <property type="entry name" value="Glycoside hydrolase/deacetylase"/>
    <property type="match status" value="1"/>
</dbReference>
<comment type="cofactor">
    <cofactor evidence="1">
        <name>Mg(2+)</name>
        <dbReference type="ChEBI" id="CHEBI:18420"/>
    </cofactor>
</comment>
<accession>A0A0G1FUR4</accession>
<gene>
    <name evidence="6" type="ORF">UV73_C0001G0252</name>
</gene>
<keyword evidence="3" id="KW-0378">Hydrolase</keyword>
<dbReference type="GO" id="GO:0046872">
    <property type="term" value="F:metal ion binding"/>
    <property type="evidence" value="ECO:0007669"/>
    <property type="project" value="UniProtKB-KW"/>
</dbReference>
<protein>
    <recommendedName>
        <fullName evidence="8">YdjC family protein</fullName>
    </recommendedName>
</protein>
<dbReference type="EMBL" id="LCFP01000001">
    <property type="protein sequence ID" value="KKS98731.1"/>
    <property type="molecule type" value="Genomic_DNA"/>
</dbReference>
<dbReference type="InterPro" id="IPR011330">
    <property type="entry name" value="Glyco_hydro/deAcase_b/a-brl"/>
</dbReference>
<evidence type="ECO:0000256" key="2">
    <source>
        <dbReference type="ARBA" id="ARBA00022723"/>
    </source>
</evidence>
<evidence type="ECO:0000313" key="7">
    <source>
        <dbReference type="Proteomes" id="UP000034894"/>
    </source>
</evidence>
<organism evidence="6 7">
    <name type="scientific">Candidatus Gottesmanbacteria bacterium GW2011_GWA2_43_14</name>
    <dbReference type="NCBI Taxonomy" id="1618443"/>
    <lineage>
        <taxon>Bacteria</taxon>
        <taxon>Candidatus Gottesmaniibacteriota</taxon>
    </lineage>
</organism>
<evidence type="ECO:0000313" key="6">
    <source>
        <dbReference type="EMBL" id="KKS98731.1"/>
    </source>
</evidence>
<keyword evidence="4" id="KW-0460">Magnesium</keyword>
<sequence length="266" mass="30726">MNLTPPPRWREYISPGTVEVIMITIHSDDYGYKMYSDKKIIRLLRLGKIKSVSVLMNMTSRPRLKTLAELVRQKPHIRVGLHLNLVEGKSCEGKKYIPSLVDNRGNFYPLNKLVSKLMLRAVDAFHLEREIRCQIRFLKAAGLKVSFIDSHQHVHALSPVAEVVMKVASEERIAQIRLYGKVKTYTLIAKAKLIFLKAVAYVSFRIYGKKTGLPVSWEKRGEESYTFMSWEGNGFDVSKVRDKSLVFVTHPYLPFDTNKSYMWLIF</sequence>
<proteinExistence type="predicted"/>
<evidence type="ECO:0000256" key="1">
    <source>
        <dbReference type="ARBA" id="ARBA00001946"/>
    </source>
</evidence>
<keyword evidence="2" id="KW-0479">Metal-binding</keyword>
<dbReference type="Proteomes" id="UP000034894">
    <property type="component" value="Unassembled WGS sequence"/>
</dbReference>
<dbReference type="InterPro" id="IPR006879">
    <property type="entry name" value="YdjC-like"/>
</dbReference>
<evidence type="ECO:0000256" key="5">
    <source>
        <dbReference type="ARBA" id="ARBA00023277"/>
    </source>
</evidence>
<name>A0A0G1FUR4_9BACT</name>
<reference evidence="6 7" key="1">
    <citation type="journal article" date="2015" name="Nature">
        <title>rRNA introns, odd ribosomes, and small enigmatic genomes across a large radiation of phyla.</title>
        <authorList>
            <person name="Brown C.T."/>
            <person name="Hug L.A."/>
            <person name="Thomas B.C."/>
            <person name="Sharon I."/>
            <person name="Castelle C.J."/>
            <person name="Singh A."/>
            <person name="Wilkins M.J."/>
            <person name="Williams K.H."/>
            <person name="Banfield J.F."/>
        </authorList>
    </citation>
    <scope>NUCLEOTIDE SEQUENCE [LARGE SCALE GENOMIC DNA]</scope>
</reference>
<dbReference type="PANTHER" id="PTHR31609">
    <property type="entry name" value="YDJC DEACETYLASE FAMILY MEMBER"/>
    <property type="match status" value="1"/>
</dbReference>
<dbReference type="PANTHER" id="PTHR31609:SF1">
    <property type="entry name" value="CARBOHYDRATE DEACETYLASE"/>
    <property type="match status" value="1"/>
</dbReference>